<organism evidence="1 2">
    <name type="scientific">Streptosporangium subroseum</name>
    <dbReference type="NCBI Taxonomy" id="106412"/>
    <lineage>
        <taxon>Bacteria</taxon>
        <taxon>Bacillati</taxon>
        <taxon>Actinomycetota</taxon>
        <taxon>Actinomycetes</taxon>
        <taxon>Streptosporangiales</taxon>
        <taxon>Streptosporangiaceae</taxon>
        <taxon>Streptosporangium</taxon>
    </lineage>
</organism>
<keyword evidence="2" id="KW-1185">Reference proteome</keyword>
<reference evidence="1 2" key="1">
    <citation type="submission" date="2017-06" db="EMBL/GenBank/DDBJ databases">
        <authorList>
            <person name="Kim H.J."/>
            <person name="Triplett B.A."/>
        </authorList>
    </citation>
    <scope>NUCLEOTIDE SEQUENCE [LARGE SCALE GENOMIC DNA]</scope>
    <source>
        <strain evidence="1 2">CGMCC 4.2132</strain>
    </source>
</reference>
<proteinExistence type="predicted"/>
<dbReference type="AlphaFoldDB" id="A0A239NH41"/>
<evidence type="ECO:0000313" key="2">
    <source>
        <dbReference type="Proteomes" id="UP000198282"/>
    </source>
</evidence>
<name>A0A239NH41_9ACTN</name>
<dbReference type="EMBL" id="FZOD01000057">
    <property type="protein sequence ID" value="SNT53744.1"/>
    <property type="molecule type" value="Genomic_DNA"/>
</dbReference>
<evidence type="ECO:0008006" key="3">
    <source>
        <dbReference type="Google" id="ProtNLM"/>
    </source>
</evidence>
<protein>
    <recommendedName>
        <fullName evidence="3">Oxidoreductase molybdopterin binding domain-containing protein</fullName>
    </recommendedName>
</protein>
<gene>
    <name evidence="1" type="ORF">SAMN05216276_105711</name>
</gene>
<accession>A0A239NH41</accession>
<sequence>MTPVPRLPYVRDATAPLHRPVAGGGGRAAGPIFDPSERKDRLFLISVLGRDGHHTVLSWGEIDPEFGDTRVLLGVQMDGRDLDEQGPHPVVPGDRSGGRYISRIVEIRICANARLWSAAG</sequence>
<evidence type="ECO:0000313" key="1">
    <source>
        <dbReference type="EMBL" id="SNT53744.1"/>
    </source>
</evidence>
<dbReference type="RefSeq" id="WP_179282424.1">
    <property type="nucleotide sequence ID" value="NZ_FZOD01000057.1"/>
</dbReference>
<dbReference type="Proteomes" id="UP000198282">
    <property type="component" value="Unassembled WGS sequence"/>
</dbReference>